<evidence type="ECO:0000313" key="2">
    <source>
        <dbReference type="Proteomes" id="UP000297535"/>
    </source>
</evidence>
<sequence>MLATSTGRQPAGAPLRLHGRPGAGIPIALSLSVGALAFRAADGGIDPAAFAEQASGIGALLLPEAQGFGIAPLHDGIVLIIATGLGPFAPPARWAASRSERRSGRPASPCFCCASASCWSPSWPVRPGRPILDPHAPRTPVERGVSGIAIAGQTARLTAGDTVPVPSGAAHSAVAIAAGALSDVLTPMREDVVAQA</sequence>
<proteinExistence type="predicted"/>
<dbReference type="InterPro" id="IPR014710">
    <property type="entry name" value="RmlC-like_jellyroll"/>
</dbReference>
<dbReference type="EMBL" id="SRLB01000041">
    <property type="protein sequence ID" value="TGD94646.1"/>
    <property type="molecule type" value="Genomic_DNA"/>
</dbReference>
<dbReference type="OrthoDB" id="9811153at2"/>
<dbReference type="RefSeq" id="WP_135419283.1">
    <property type="nucleotide sequence ID" value="NZ_SRLB01000041.1"/>
</dbReference>
<comment type="caution">
    <text evidence="1">The sequence shown here is derived from an EMBL/GenBank/DDBJ whole genome shotgun (WGS) entry which is preliminary data.</text>
</comment>
<accession>A0A4Z0NFV7</accession>
<dbReference type="Proteomes" id="UP000297535">
    <property type="component" value="Unassembled WGS sequence"/>
</dbReference>
<dbReference type="Gene3D" id="2.60.120.10">
    <property type="entry name" value="Jelly Rolls"/>
    <property type="match status" value="1"/>
</dbReference>
<organism evidence="1 2">
    <name type="scientific">Methylobacterium nonmethylotrophicum</name>
    <dbReference type="NCBI Taxonomy" id="1141884"/>
    <lineage>
        <taxon>Bacteria</taxon>
        <taxon>Pseudomonadati</taxon>
        <taxon>Pseudomonadota</taxon>
        <taxon>Alphaproteobacteria</taxon>
        <taxon>Hyphomicrobiales</taxon>
        <taxon>Methylobacteriaceae</taxon>
        <taxon>Methylobacterium</taxon>
    </lineage>
</organism>
<evidence type="ECO:0000313" key="1">
    <source>
        <dbReference type="EMBL" id="TGD94646.1"/>
    </source>
</evidence>
<name>A0A4Z0NFV7_9HYPH</name>
<reference evidence="1 2" key="1">
    <citation type="submission" date="2019-04" db="EMBL/GenBank/DDBJ databases">
        <authorList>
            <person name="Feng G."/>
            <person name="Zhu H."/>
        </authorList>
    </citation>
    <scope>NUCLEOTIDE SEQUENCE [LARGE SCALE GENOMIC DNA]</scope>
    <source>
        <strain evidence="1 2">6HR-1</strain>
    </source>
</reference>
<keyword evidence="2" id="KW-1185">Reference proteome</keyword>
<dbReference type="AlphaFoldDB" id="A0A4Z0NFV7"/>
<gene>
    <name evidence="1" type="ORF">EU555_31475</name>
</gene>
<protein>
    <submittedName>
        <fullName evidence="1">Uncharacterized protein</fullName>
    </submittedName>
</protein>